<evidence type="ECO:0000256" key="12">
    <source>
        <dbReference type="PIRNR" id="PIRNR006250"/>
    </source>
</evidence>
<accession>A0A9D1UHP8</accession>
<organism evidence="16 17">
    <name type="scientific">Candidatus Onthomorpha intestinigallinarum</name>
    <dbReference type="NCBI Taxonomy" id="2840880"/>
    <lineage>
        <taxon>Bacteria</taxon>
        <taxon>Pseudomonadati</taxon>
        <taxon>Bacteroidota</taxon>
        <taxon>Bacteroidia</taxon>
        <taxon>Bacteroidales</taxon>
        <taxon>Candidatus Onthomorpha</taxon>
    </lineage>
</organism>
<evidence type="ECO:0000259" key="15">
    <source>
        <dbReference type="Pfam" id="PF02749"/>
    </source>
</evidence>
<dbReference type="PANTHER" id="PTHR32179">
    <property type="entry name" value="NICOTINATE-NUCLEOTIDE PYROPHOSPHORYLASE [CARBOXYLATING]"/>
    <property type="match status" value="1"/>
</dbReference>
<dbReference type="PIRSF" id="PIRSF006250">
    <property type="entry name" value="NadC_ModD"/>
    <property type="match status" value="1"/>
</dbReference>
<dbReference type="SUPFAM" id="SSF54675">
    <property type="entry name" value="Nicotinate/Quinolinate PRTase N-terminal domain-like"/>
    <property type="match status" value="1"/>
</dbReference>
<dbReference type="Gene3D" id="3.90.1170.20">
    <property type="entry name" value="Quinolinate phosphoribosyl transferase, N-terminal domain"/>
    <property type="match status" value="1"/>
</dbReference>
<dbReference type="Pfam" id="PF01729">
    <property type="entry name" value="QRPTase_C"/>
    <property type="match status" value="1"/>
</dbReference>
<evidence type="ECO:0000256" key="11">
    <source>
        <dbReference type="ARBA" id="ARBA00069173"/>
    </source>
</evidence>
<dbReference type="GO" id="GO:0009435">
    <property type="term" value="P:NAD+ biosynthetic process"/>
    <property type="evidence" value="ECO:0007669"/>
    <property type="project" value="InterPro"/>
</dbReference>
<comment type="catalytic activity">
    <reaction evidence="10">
        <text>nicotinate beta-D-ribonucleotide + CO2 + diphosphate = quinolinate + 5-phospho-alpha-D-ribose 1-diphosphate + 2 H(+)</text>
        <dbReference type="Rhea" id="RHEA:12733"/>
        <dbReference type="ChEBI" id="CHEBI:15378"/>
        <dbReference type="ChEBI" id="CHEBI:16526"/>
        <dbReference type="ChEBI" id="CHEBI:29959"/>
        <dbReference type="ChEBI" id="CHEBI:33019"/>
        <dbReference type="ChEBI" id="CHEBI:57502"/>
        <dbReference type="ChEBI" id="CHEBI:58017"/>
        <dbReference type="EC" id="2.4.2.19"/>
    </reaction>
</comment>
<comment type="caution">
    <text evidence="16">The sequence shown here is derived from an EMBL/GenBank/DDBJ whole genome shotgun (WGS) entry which is preliminary data.</text>
</comment>
<keyword evidence="6" id="KW-0662">Pyridine nucleotide biosynthesis</keyword>
<dbReference type="CDD" id="cd01572">
    <property type="entry name" value="QPRTase"/>
    <property type="match status" value="1"/>
</dbReference>
<feature type="binding site" evidence="13">
    <location>
        <position position="198"/>
    </location>
    <ligand>
        <name>substrate</name>
    </ligand>
</feature>
<dbReference type="GO" id="GO:0005737">
    <property type="term" value="C:cytoplasm"/>
    <property type="evidence" value="ECO:0007669"/>
    <property type="project" value="TreeGrafter"/>
</dbReference>
<feature type="domain" description="Quinolinate phosphoribosyl transferase N-terminal" evidence="15">
    <location>
        <begin position="26"/>
        <end position="108"/>
    </location>
</feature>
<dbReference type="InterPro" id="IPR004393">
    <property type="entry name" value="NadC"/>
</dbReference>
<dbReference type="Gene3D" id="3.20.20.70">
    <property type="entry name" value="Aldolase class I"/>
    <property type="match status" value="1"/>
</dbReference>
<dbReference type="EMBL" id="DXGG01000024">
    <property type="protein sequence ID" value="HIW86775.1"/>
    <property type="molecule type" value="Genomic_DNA"/>
</dbReference>
<comment type="function">
    <text evidence="1">Involved in the catabolism of quinolinic acid (QA).</text>
</comment>
<dbReference type="GO" id="GO:0004514">
    <property type="term" value="F:nicotinate-nucleotide diphosphorylase (carboxylating) activity"/>
    <property type="evidence" value="ECO:0007669"/>
    <property type="project" value="UniProtKB-EC"/>
</dbReference>
<comment type="subunit">
    <text evidence="4">Hexamer formed by 3 homodimers.</text>
</comment>
<keyword evidence="7 12" id="KW-0328">Glycosyltransferase</keyword>
<evidence type="ECO:0000256" key="13">
    <source>
        <dbReference type="PIRSR" id="PIRSR006250-1"/>
    </source>
</evidence>
<dbReference type="PANTHER" id="PTHR32179:SF3">
    <property type="entry name" value="NICOTINATE-NUCLEOTIDE PYROPHOSPHORYLASE [CARBOXYLATING]"/>
    <property type="match status" value="1"/>
</dbReference>
<dbReference type="InterPro" id="IPR027277">
    <property type="entry name" value="NadC/ModD"/>
</dbReference>
<reference evidence="16" key="2">
    <citation type="submission" date="2021-04" db="EMBL/GenBank/DDBJ databases">
        <authorList>
            <person name="Gilroy R."/>
        </authorList>
    </citation>
    <scope>NUCLEOTIDE SEQUENCE</scope>
    <source>
        <strain evidence="16">Gambia16-930</strain>
    </source>
</reference>
<feature type="binding site" evidence="13">
    <location>
        <position position="220"/>
    </location>
    <ligand>
        <name>substrate</name>
    </ligand>
</feature>
<gene>
    <name evidence="16" type="primary">nadC</name>
    <name evidence="16" type="ORF">IAC47_00650</name>
</gene>
<comment type="pathway">
    <text evidence="2">Cofactor biosynthesis; NAD(+) biosynthesis; nicotinate D-ribonucleotide from quinolinate: step 1/1.</text>
</comment>
<evidence type="ECO:0000256" key="9">
    <source>
        <dbReference type="ARBA" id="ARBA00033102"/>
    </source>
</evidence>
<dbReference type="InterPro" id="IPR022412">
    <property type="entry name" value="Quinolinate_PRibosylTrfase_N"/>
</dbReference>
<protein>
    <recommendedName>
        <fullName evidence="11">Probable nicotinate-nucleotide pyrophosphorylase [carboxylating]</fullName>
        <ecNumber evidence="5">2.4.2.19</ecNumber>
    </recommendedName>
    <alternativeName>
        <fullName evidence="9">Quinolinate phosphoribosyltransferase [decarboxylating]</fullName>
    </alternativeName>
</protein>
<dbReference type="GO" id="GO:0034213">
    <property type="term" value="P:quinolinate catabolic process"/>
    <property type="evidence" value="ECO:0007669"/>
    <property type="project" value="TreeGrafter"/>
</dbReference>
<evidence type="ECO:0000256" key="2">
    <source>
        <dbReference type="ARBA" id="ARBA00004893"/>
    </source>
</evidence>
<evidence type="ECO:0000256" key="3">
    <source>
        <dbReference type="ARBA" id="ARBA00009400"/>
    </source>
</evidence>
<dbReference type="EC" id="2.4.2.19" evidence="5"/>
<feature type="domain" description="Quinolinate phosphoribosyl transferase C-terminal" evidence="14">
    <location>
        <begin position="110"/>
        <end position="279"/>
    </location>
</feature>
<feature type="binding site" evidence="13">
    <location>
        <begin position="243"/>
        <end position="245"/>
    </location>
    <ligand>
        <name>substrate</name>
    </ligand>
</feature>
<dbReference type="InterPro" id="IPR002638">
    <property type="entry name" value="Quinolinate_PRibosylTrfase_C"/>
</dbReference>
<dbReference type="Proteomes" id="UP000824267">
    <property type="component" value="Unassembled WGS sequence"/>
</dbReference>
<dbReference type="InterPro" id="IPR037128">
    <property type="entry name" value="Quinolinate_PRibosylTase_N_sf"/>
</dbReference>
<evidence type="ECO:0000256" key="7">
    <source>
        <dbReference type="ARBA" id="ARBA00022676"/>
    </source>
</evidence>
<evidence type="ECO:0000256" key="10">
    <source>
        <dbReference type="ARBA" id="ARBA00047445"/>
    </source>
</evidence>
<keyword evidence="8 12" id="KW-0808">Transferase</keyword>
<comment type="similarity">
    <text evidence="3 12">Belongs to the NadC/ModD family.</text>
</comment>
<feature type="binding site" evidence="13">
    <location>
        <position position="98"/>
    </location>
    <ligand>
        <name>substrate</name>
    </ligand>
</feature>
<sequence>MLEEQYIRNHIRTALQEDVGQADHSSLACIGPDIQSKAKLVAKEDCVICGMDVARLVFEMVDSDLEYQPLKKDGDIVRKGDIVFRVKGRAISILTSERTVLNYMQRLSGVATNTMEYVRLLSGTNTKLLDTRKTTPTMRILEKYAVKVGGGTNHRMGLYDMIMLKDNHIDFAGGISNAIDKTREYLKKNNLSMKIEIEVRNFDELAQVLEKGGVDRIMLDNFTPTDLKKAVEQINKRYETESSGGINKLTIAEYAKSGVDYISVGALTHHIKSVDLSLQAED</sequence>
<evidence type="ECO:0000313" key="17">
    <source>
        <dbReference type="Proteomes" id="UP000824267"/>
    </source>
</evidence>
<evidence type="ECO:0000256" key="6">
    <source>
        <dbReference type="ARBA" id="ARBA00022642"/>
    </source>
</evidence>
<feature type="binding site" evidence="13">
    <location>
        <begin position="131"/>
        <end position="133"/>
    </location>
    <ligand>
        <name>substrate</name>
    </ligand>
</feature>
<dbReference type="AlphaFoldDB" id="A0A9D1UHP8"/>
<evidence type="ECO:0000256" key="5">
    <source>
        <dbReference type="ARBA" id="ARBA00011944"/>
    </source>
</evidence>
<dbReference type="InterPro" id="IPR036068">
    <property type="entry name" value="Nicotinate_pribotase-like_C"/>
</dbReference>
<evidence type="ECO:0000256" key="8">
    <source>
        <dbReference type="ARBA" id="ARBA00022679"/>
    </source>
</evidence>
<dbReference type="InterPro" id="IPR013785">
    <property type="entry name" value="Aldolase_TIM"/>
</dbReference>
<evidence type="ECO:0000259" key="14">
    <source>
        <dbReference type="Pfam" id="PF01729"/>
    </source>
</evidence>
<proteinExistence type="inferred from homology"/>
<reference evidence="16" key="1">
    <citation type="journal article" date="2021" name="PeerJ">
        <title>Extensive microbial diversity within the chicken gut microbiome revealed by metagenomics and culture.</title>
        <authorList>
            <person name="Gilroy R."/>
            <person name="Ravi A."/>
            <person name="Getino M."/>
            <person name="Pursley I."/>
            <person name="Horton D.L."/>
            <person name="Alikhan N.F."/>
            <person name="Baker D."/>
            <person name="Gharbi K."/>
            <person name="Hall N."/>
            <person name="Watson M."/>
            <person name="Adriaenssens E.M."/>
            <person name="Foster-Nyarko E."/>
            <person name="Jarju S."/>
            <person name="Secka A."/>
            <person name="Antonio M."/>
            <person name="Oren A."/>
            <person name="Chaudhuri R.R."/>
            <person name="La Ragione R."/>
            <person name="Hildebrand F."/>
            <person name="Pallen M.J."/>
        </authorList>
    </citation>
    <scope>NUCLEOTIDE SEQUENCE</scope>
    <source>
        <strain evidence="16">Gambia16-930</strain>
    </source>
</reference>
<name>A0A9D1UHP8_9BACT</name>
<dbReference type="SUPFAM" id="SSF51690">
    <property type="entry name" value="Nicotinate/Quinolinate PRTase C-terminal domain-like"/>
    <property type="match status" value="1"/>
</dbReference>
<feature type="binding site" evidence="13">
    <location>
        <begin position="264"/>
        <end position="266"/>
    </location>
    <ligand>
        <name>substrate</name>
    </ligand>
</feature>
<dbReference type="FunFam" id="3.90.1170.20:FF:000001">
    <property type="entry name" value="Nicotinate-nucleotide diphosphorylase (Carboxylating)"/>
    <property type="match status" value="1"/>
</dbReference>
<dbReference type="NCBIfam" id="TIGR00078">
    <property type="entry name" value="nadC"/>
    <property type="match status" value="1"/>
</dbReference>
<dbReference type="Pfam" id="PF02749">
    <property type="entry name" value="QRPTase_N"/>
    <property type="match status" value="1"/>
</dbReference>
<evidence type="ECO:0000256" key="1">
    <source>
        <dbReference type="ARBA" id="ARBA00003237"/>
    </source>
</evidence>
<feature type="binding site" evidence="13">
    <location>
        <position position="155"/>
    </location>
    <ligand>
        <name>substrate</name>
    </ligand>
</feature>
<evidence type="ECO:0000256" key="4">
    <source>
        <dbReference type="ARBA" id="ARBA00011218"/>
    </source>
</evidence>
<feature type="binding site" evidence="13">
    <location>
        <position position="165"/>
    </location>
    <ligand>
        <name>substrate</name>
    </ligand>
</feature>
<dbReference type="FunFam" id="3.20.20.70:FF:000030">
    <property type="entry name" value="Nicotinate-nucleotide pyrophosphorylase, carboxylating"/>
    <property type="match status" value="1"/>
</dbReference>
<evidence type="ECO:0000313" key="16">
    <source>
        <dbReference type="EMBL" id="HIW86775.1"/>
    </source>
</evidence>